<feature type="transmembrane region" description="Helical" evidence="7">
    <location>
        <begin position="12"/>
        <end position="35"/>
    </location>
</feature>
<organism evidence="8 9">
    <name type="scientific">Eleusine coracana subsp. coracana</name>
    <dbReference type="NCBI Taxonomy" id="191504"/>
    <lineage>
        <taxon>Eukaryota</taxon>
        <taxon>Viridiplantae</taxon>
        <taxon>Streptophyta</taxon>
        <taxon>Embryophyta</taxon>
        <taxon>Tracheophyta</taxon>
        <taxon>Spermatophyta</taxon>
        <taxon>Magnoliopsida</taxon>
        <taxon>Liliopsida</taxon>
        <taxon>Poales</taxon>
        <taxon>Poaceae</taxon>
        <taxon>PACMAD clade</taxon>
        <taxon>Chloridoideae</taxon>
        <taxon>Cynodonteae</taxon>
        <taxon>Eleusininae</taxon>
        <taxon>Eleusine</taxon>
    </lineage>
</organism>
<reference evidence="8" key="2">
    <citation type="submission" date="2021-12" db="EMBL/GenBank/DDBJ databases">
        <title>Resequencing data analysis of finger millet.</title>
        <authorList>
            <person name="Hatakeyama M."/>
            <person name="Aluri S."/>
            <person name="Balachadran M.T."/>
            <person name="Sivarajan S.R."/>
            <person name="Poveda L."/>
            <person name="Shimizu-Inatsugi R."/>
            <person name="Schlapbach R."/>
            <person name="Sreeman S.M."/>
            <person name="Shimizu K.K."/>
        </authorList>
    </citation>
    <scope>NUCLEOTIDE SEQUENCE</scope>
</reference>
<comment type="caution">
    <text evidence="8">The sequence shown here is derived from an EMBL/GenBank/DDBJ whole genome shotgun (WGS) entry which is preliminary data.</text>
</comment>
<proteinExistence type="inferred from homology"/>
<reference evidence="8" key="1">
    <citation type="journal article" date="2018" name="DNA Res.">
        <title>Multiple hybrid de novo genome assembly of finger millet, an orphan allotetraploid crop.</title>
        <authorList>
            <person name="Hatakeyama M."/>
            <person name="Aluri S."/>
            <person name="Balachadran M.T."/>
            <person name="Sivarajan S.R."/>
            <person name="Patrignani A."/>
            <person name="Gruter S."/>
            <person name="Poveda L."/>
            <person name="Shimizu-Inatsugi R."/>
            <person name="Baeten J."/>
            <person name="Francoijs K.J."/>
            <person name="Nataraja K.N."/>
            <person name="Reddy Y.A.N."/>
            <person name="Phadnis S."/>
            <person name="Ravikumar R.L."/>
            <person name="Schlapbach R."/>
            <person name="Sreeman S.M."/>
            <person name="Shimizu K.K."/>
        </authorList>
    </citation>
    <scope>NUCLEOTIDE SEQUENCE</scope>
</reference>
<dbReference type="InterPro" id="IPR002259">
    <property type="entry name" value="Eqnu_transpt"/>
</dbReference>
<keyword evidence="4 7" id="KW-0812">Transmembrane</keyword>
<evidence type="ECO:0000256" key="5">
    <source>
        <dbReference type="ARBA" id="ARBA00022989"/>
    </source>
</evidence>
<comment type="similarity">
    <text evidence="2">Belongs to the SLC29A/ENT transporter (TC 2.A.57) family.</text>
</comment>
<dbReference type="Proteomes" id="UP001054889">
    <property type="component" value="Unassembled WGS sequence"/>
</dbReference>
<evidence type="ECO:0000256" key="2">
    <source>
        <dbReference type="ARBA" id="ARBA00007965"/>
    </source>
</evidence>
<comment type="subcellular location">
    <subcellularLocation>
        <location evidence="1">Membrane</location>
        <topology evidence="1">Multi-pass membrane protein</topology>
    </subcellularLocation>
</comment>
<evidence type="ECO:0000313" key="8">
    <source>
        <dbReference type="EMBL" id="GJN32710.1"/>
    </source>
</evidence>
<keyword evidence="6 7" id="KW-0472">Membrane</keyword>
<evidence type="ECO:0000256" key="3">
    <source>
        <dbReference type="ARBA" id="ARBA00022448"/>
    </source>
</evidence>
<keyword evidence="9" id="KW-1185">Reference proteome</keyword>
<evidence type="ECO:0000256" key="7">
    <source>
        <dbReference type="SAM" id="Phobius"/>
    </source>
</evidence>
<dbReference type="GO" id="GO:0005337">
    <property type="term" value="F:nucleoside transmembrane transporter activity"/>
    <property type="evidence" value="ECO:0007669"/>
    <property type="project" value="InterPro"/>
</dbReference>
<evidence type="ECO:0000313" key="9">
    <source>
        <dbReference type="Proteomes" id="UP001054889"/>
    </source>
</evidence>
<dbReference type="PANTHER" id="PTHR10332:SF59">
    <property type="entry name" value="OS07G0557200 PROTEIN"/>
    <property type="match status" value="1"/>
</dbReference>
<feature type="transmembrane region" description="Helical" evidence="7">
    <location>
        <begin position="90"/>
        <end position="111"/>
    </location>
</feature>
<dbReference type="AlphaFoldDB" id="A0AAV5FE85"/>
<keyword evidence="5 7" id="KW-1133">Transmembrane helix</keyword>
<evidence type="ECO:0000256" key="4">
    <source>
        <dbReference type="ARBA" id="ARBA00022692"/>
    </source>
</evidence>
<protein>
    <submittedName>
        <fullName evidence="8">Uncharacterized protein</fullName>
    </submittedName>
</protein>
<sequence length="143" mass="15153">MADNNEDLRGKHLGVFICWLLGIGCLIGFNSMMVIEDYYLSLFPVDAASRGTGSVSAFVSICFIAGGFGIADGHVQGGLTGDLSFMCPEFLQSFFAGQAAAGAITSVLRFITKGAFSGSHDGLRKGASMSRQTYTSVICNFHM</sequence>
<accession>A0AAV5FE85</accession>
<dbReference type="PANTHER" id="PTHR10332">
    <property type="entry name" value="EQUILIBRATIVE NUCLEOSIDE TRANSPORTER"/>
    <property type="match status" value="1"/>
</dbReference>
<keyword evidence="3" id="KW-0813">Transport</keyword>
<dbReference type="EMBL" id="BQKI01000084">
    <property type="protein sequence ID" value="GJN32710.1"/>
    <property type="molecule type" value="Genomic_DNA"/>
</dbReference>
<evidence type="ECO:0000256" key="1">
    <source>
        <dbReference type="ARBA" id="ARBA00004141"/>
    </source>
</evidence>
<feature type="transmembrane region" description="Helical" evidence="7">
    <location>
        <begin position="47"/>
        <end position="70"/>
    </location>
</feature>
<dbReference type="GO" id="GO:0005886">
    <property type="term" value="C:plasma membrane"/>
    <property type="evidence" value="ECO:0007669"/>
    <property type="project" value="TreeGrafter"/>
</dbReference>
<name>A0AAV5FE85_ELECO</name>
<evidence type="ECO:0000256" key="6">
    <source>
        <dbReference type="ARBA" id="ARBA00023136"/>
    </source>
</evidence>
<gene>
    <name evidence="8" type="primary">gb21232</name>
    <name evidence="8" type="ORF">PR202_gb21232</name>
</gene>